<evidence type="ECO:0000256" key="3">
    <source>
        <dbReference type="PROSITE-ProRule" id="PRU00221"/>
    </source>
</evidence>
<dbReference type="PANTHER" id="PTHR19856:SF0">
    <property type="entry name" value="WD REPEAT-CONTAINING PROTEIN 1"/>
    <property type="match status" value="1"/>
</dbReference>
<dbReference type="PROSITE" id="PS00678">
    <property type="entry name" value="WD_REPEATS_1"/>
    <property type="match status" value="1"/>
</dbReference>
<dbReference type="InterPro" id="IPR011047">
    <property type="entry name" value="Quinoprotein_ADH-like_sf"/>
</dbReference>
<protein>
    <submittedName>
        <fullName evidence="5">10788_t:CDS:1</fullName>
    </submittedName>
</protein>
<dbReference type="InterPro" id="IPR015943">
    <property type="entry name" value="WD40/YVTN_repeat-like_dom_sf"/>
</dbReference>
<feature type="repeat" description="WD" evidence="3">
    <location>
        <begin position="185"/>
        <end position="226"/>
    </location>
</feature>
<dbReference type="OrthoDB" id="2306at2759"/>
<dbReference type="GO" id="GO:0030864">
    <property type="term" value="C:cortical actin cytoskeleton"/>
    <property type="evidence" value="ECO:0007669"/>
    <property type="project" value="TreeGrafter"/>
</dbReference>
<gene>
    <name evidence="5" type="ORF">CPELLU_LOCUS15479</name>
</gene>
<dbReference type="AlphaFoldDB" id="A0A9N9NWQ5"/>
<keyword evidence="1 3" id="KW-0853">WD repeat</keyword>
<dbReference type="GO" id="GO:0051015">
    <property type="term" value="F:actin filament binding"/>
    <property type="evidence" value="ECO:0007669"/>
    <property type="project" value="TreeGrafter"/>
</dbReference>
<reference evidence="5" key="1">
    <citation type="submission" date="2021-06" db="EMBL/GenBank/DDBJ databases">
        <authorList>
            <person name="Kallberg Y."/>
            <person name="Tangrot J."/>
            <person name="Rosling A."/>
        </authorList>
    </citation>
    <scope>NUCLEOTIDE SEQUENCE</scope>
    <source>
        <strain evidence="5">FL966</strain>
    </source>
</reference>
<evidence type="ECO:0000313" key="6">
    <source>
        <dbReference type="Proteomes" id="UP000789759"/>
    </source>
</evidence>
<evidence type="ECO:0000313" key="5">
    <source>
        <dbReference type="EMBL" id="CAG8763804.1"/>
    </source>
</evidence>
<dbReference type="InterPro" id="IPR001680">
    <property type="entry name" value="WD40_rpt"/>
</dbReference>
<dbReference type="SUPFAM" id="SSF50998">
    <property type="entry name" value="Quinoprotein alcohol dehydrogenase-like"/>
    <property type="match status" value="1"/>
</dbReference>
<organism evidence="5 6">
    <name type="scientific">Cetraspora pellucida</name>
    <dbReference type="NCBI Taxonomy" id="1433469"/>
    <lineage>
        <taxon>Eukaryota</taxon>
        <taxon>Fungi</taxon>
        <taxon>Fungi incertae sedis</taxon>
        <taxon>Mucoromycota</taxon>
        <taxon>Glomeromycotina</taxon>
        <taxon>Glomeromycetes</taxon>
        <taxon>Diversisporales</taxon>
        <taxon>Gigasporaceae</taxon>
        <taxon>Cetraspora</taxon>
    </lineage>
</organism>
<keyword evidence="2" id="KW-0677">Repeat</keyword>
<accession>A0A9N9NWQ5</accession>
<dbReference type="InterPro" id="IPR036322">
    <property type="entry name" value="WD40_repeat_dom_sf"/>
</dbReference>
<sequence>MSYIRKSIFACAPTTTRGQAVQLGSDPKGENFLYTNGKTVIIRNLANPAVATEYTGHSVQATVARYSPSGYYAASGDIHGNVRIWDTTQEEKILKNEVKVISGKINDIAWDSESKRLIAVGDGKERYGRAFLFDTGSSVGEISGHTKAINSVSIRQQRPFRAATSSDDFSVVFLHGVPYKHNLTIRDHTTFVQGVKFSPDGEKLVTVGSDKKVFLYEGKTGSKLSCLSDDVAADSHKGSIFAVSWSPDGKQLLTSSGDKTAKIWDLEAQKVVQTFGFSDTIDDQQVGNLWEGEYIISLSLSGDINYLDQKSPSPVKVVKGHQKAITAFTKSEDSTLFTGSYDGRIYILLKTGNSFNFDIYLNCAVVGGNTHTNSVTQLASKGKNVVSVGMDDTVRMIDADVKSFGTSVIPTGALPKGIAVSENKIVVATINDIQLISNDKCIFSIKVQSPPGAIAINPACTEIAVGSEDAKVRIYKLNEDKLEEQEETLSSNRGAITTIAYSPNGSLLAVGDSQGKIYVYDANSKTVTISGWVFHTARIYSIAWSPDSLHLVSGSLDTNIYVWSVEKPSDRIAIKGAHQVSVSGVTFLDNSTVSSVGQDACLKTWTLQYP</sequence>
<proteinExistence type="predicted"/>
<dbReference type="PROSITE" id="PS50294">
    <property type="entry name" value="WD_REPEATS_REGION"/>
    <property type="match status" value="4"/>
</dbReference>
<dbReference type="SMART" id="SM00320">
    <property type="entry name" value="WD40"/>
    <property type="match status" value="11"/>
</dbReference>
<dbReference type="Pfam" id="PF00400">
    <property type="entry name" value="WD40"/>
    <property type="match status" value="5"/>
</dbReference>
<feature type="repeat" description="WD" evidence="3">
    <location>
        <begin position="233"/>
        <end position="274"/>
    </location>
</feature>
<dbReference type="Pfam" id="PF12894">
    <property type="entry name" value="ANAPC4_WD40"/>
    <property type="match status" value="1"/>
</dbReference>
<evidence type="ECO:0000256" key="2">
    <source>
        <dbReference type="ARBA" id="ARBA00022737"/>
    </source>
</evidence>
<dbReference type="InterPro" id="IPR019775">
    <property type="entry name" value="WD40_repeat_CS"/>
</dbReference>
<feature type="repeat" description="WD" evidence="3">
    <location>
        <begin position="54"/>
        <end position="95"/>
    </location>
</feature>
<evidence type="ECO:0000256" key="1">
    <source>
        <dbReference type="ARBA" id="ARBA00022574"/>
    </source>
</evidence>
<dbReference type="EMBL" id="CAJVQA010020450">
    <property type="protein sequence ID" value="CAG8763804.1"/>
    <property type="molecule type" value="Genomic_DNA"/>
</dbReference>
<dbReference type="PROSITE" id="PS50082">
    <property type="entry name" value="WD_REPEATS_2"/>
    <property type="match status" value="5"/>
</dbReference>
<dbReference type="CDD" id="cd00200">
    <property type="entry name" value="WD40"/>
    <property type="match status" value="2"/>
</dbReference>
<dbReference type="Gene3D" id="2.130.10.10">
    <property type="entry name" value="YVTN repeat-like/Quinoprotein amine dehydrogenase"/>
    <property type="match status" value="2"/>
</dbReference>
<feature type="repeat" description="WD" evidence="3">
    <location>
        <begin position="535"/>
        <end position="573"/>
    </location>
</feature>
<feature type="repeat" description="WD" evidence="3">
    <location>
        <begin position="489"/>
        <end position="530"/>
    </location>
</feature>
<dbReference type="SUPFAM" id="SSF50978">
    <property type="entry name" value="WD40 repeat-like"/>
    <property type="match status" value="1"/>
</dbReference>
<dbReference type="GO" id="GO:0030042">
    <property type="term" value="P:actin filament depolymerization"/>
    <property type="evidence" value="ECO:0007669"/>
    <property type="project" value="TreeGrafter"/>
</dbReference>
<dbReference type="Proteomes" id="UP000789759">
    <property type="component" value="Unassembled WGS sequence"/>
</dbReference>
<dbReference type="FunFam" id="2.130.10.10:FF:000102">
    <property type="entry name" value="Actin-interacting protein 1"/>
    <property type="match status" value="1"/>
</dbReference>
<keyword evidence="6" id="KW-1185">Reference proteome</keyword>
<dbReference type="PANTHER" id="PTHR19856">
    <property type="entry name" value="WD-REPEATCONTAINING PROTEIN WDR1"/>
    <property type="match status" value="1"/>
</dbReference>
<dbReference type="InterPro" id="IPR024977">
    <property type="entry name" value="Apc4-like_WD40_dom"/>
</dbReference>
<name>A0A9N9NWQ5_9GLOM</name>
<evidence type="ECO:0000259" key="4">
    <source>
        <dbReference type="Pfam" id="PF12894"/>
    </source>
</evidence>
<comment type="caution">
    <text evidence="5">The sequence shown here is derived from an EMBL/GenBank/DDBJ whole genome shotgun (WGS) entry which is preliminary data.</text>
</comment>
<feature type="domain" description="Anaphase-promoting complex subunit 4-like WD40" evidence="4">
    <location>
        <begin position="463"/>
        <end position="545"/>
    </location>
</feature>